<dbReference type="SUPFAM" id="SSF47459">
    <property type="entry name" value="HLH, helix-loop-helix DNA-binding domain"/>
    <property type="match status" value="1"/>
</dbReference>
<feature type="domain" description="BHLH" evidence="4">
    <location>
        <begin position="299"/>
        <end position="349"/>
    </location>
</feature>
<dbReference type="GO" id="GO:0003700">
    <property type="term" value="F:DNA-binding transcription factor activity"/>
    <property type="evidence" value="ECO:0007669"/>
    <property type="project" value="TreeGrafter"/>
</dbReference>
<dbReference type="InterPro" id="IPR011598">
    <property type="entry name" value="bHLH_dom"/>
</dbReference>
<reference evidence="5 6" key="1">
    <citation type="journal article" date="2016" name="Mol. Biol. Evol.">
        <title>Comparative Genomics of Early-Diverging Mushroom-Forming Fungi Provides Insights into the Origins of Lignocellulose Decay Capabilities.</title>
        <authorList>
            <person name="Nagy L.G."/>
            <person name="Riley R."/>
            <person name="Tritt A."/>
            <person name="Adam C."/>
            <person name="Daum C."/>
            <person name="Floudas D."/>
            <person name="Sun H."/>
            <person name="Yadav J.S."/>
            <person name="Pangilinan J."/>
            <person name="Larsson K.H."/>
            <person name="Matsuura K."/>
            <person name="Barry K."/>
            <person name="Labutti K."/>
            <person name="Kuo R."/>
            <person name="Ohm R.A."/>
            <person name="Bhattacharya S.S."/>
            <person name="Shirouzu T."/>
            <person name="Yoshinaga Y."/>
            <person name="Martin F.M."/>
            <person name="Grigoriev I.V."/>
            <person name="Hibbett D.S."/>
        </authorList>
    </citation>
    <scope>NUCLEOTIDE SEQUENCE [LARGE SCALE GENOMIC DNA]</scope>
    <source>
        <strain evidence="5 6">CBS 109695</strain>
    </source>
</reference>
<sequence length="400" mass="44206">MSETQRGESIADDPATVALPFCVFRCARTDPPSLPISFFLLLLPLPPVSLPGRCSFTKPIVVVLLSTELHKRTTDSSPCSLSRIELFVDLILFCRRRLEDYDPFNALSSTILAHPLISMDSTLLEHPRSPFMDHSAHFQYDLSSMEPYLQYSESPYAIPMNLPNSSPLLDFNSASMNNNLSDYSYSSSYTTASPARPFTPPDAGISPPTMYPLSAGEMSSDGMQSGRLSRGSGSHSPSFAASVPRSHRYNPIATPAARSKAAPRRRASKNDDSDDEEDDDFQPAITSATGGSTDMRRETIRRQRIESEQRRRDELRDGYRRLKDALPVSNQKSSKVSLLDRATTHVKYLEMTASQLQTRLQQAEVEVQRLRTVNEALMLGTAEQRHAAAAAAVAAAHSGF</sequence>
<dbReference type="OrthoDB" id="5778525at2759"/>
<feature type="compositionally biased region" description="Low complexity" evidence="3">
    <location>
        <begin position="225"/>
        <end position="238"/>
    </location>
</feature>
<dbReference type="Pfam" id="PF00010">
    <property type="entry name" value="HLH"/>
    <property type="match status" value="1"/>
</dbReference>
<dbReference type="GO" id="GO:0046983">
    <property type="term" value="F:protein dimerization activity"/>
    <property type="evidence" value="ECO:0007669"/>
    <property type="project" value="InterPro"/>
</dbReference>
<dbReference type="AlphaFoldDB" id="A0A166S2E7"/>
<dbReference type="Proteomes" id="UP000076532">
    <property type="component" value="Unassembled WGS sequence"/>
</dbReference>
<feature type="compositionally biased region" description="Acidic residues" evidence="3">
    <location>
        <begin position="272"/>
        <end position="281"/>
    </location>
</feature>
<feature type="region of interest" description="Disordered" evidence="3">
    <location>
        <begin position="191"/>
        <end position="313"/>
    </location>
</feature>
<evidence type="ECO:0000256" key="2">
    <source>
        <dbReference type="ARBA" id="ARBA00023242"/>
    </source>
</evidence>
<evidence type="ECO:0000256" key="3">
    <source>
        <dbReference type="SAM" id="MobiDB-lite"/>
    </source>
</evidence>
<dbReference type="Gene3D" id="4.10.280.10">
    <property type="entry name" value="Helix-loop-helix DNA-binding domain"/>
    <property type="match status" value="1"/>
</dbReference>
<name>A0A166S2E7_9AGAM</name>
<organism evidence="5 6">
    <name type="scientific">Athelia psychrophila</name>
    <dbReference type="NCBI Taxonomy" id="1759441"/>
    <lineage>
        <taxon>Eukaryota</taxon>
        <taxon>Fungi</taxon>
        <taxon>Dikarya</taxon>
        <taxon>Basidiomycota</taxon>
        <taxon>Agaricomycotina</taxon>
        <taxon>Agaricomycetes</taxon>
        <taxon>Agaricomycetidae</taxon>
        <taxon>Atheliales</taxon>
        <taxon>Atheliaceae</taxon>
        <taxon>Athelia</taxon>
    </lineage>
</organism>
<dbReference type="PANTHER" id="PTHR10328">
    <property type="entry name" value="PROTEIN MAX MYC-ASSOCIATED FACTOR X"/>
    <property type="match status" value="1"/>
</dbReference>
<keyword evidence="2" id="KW-0539">Nucleus</keyword>
<keyword evidence="6" id="KW-1185">Reference proteome</keyword>
<protein>
    <recommendedName>
        <fullName evidence="4">BHLH domain-containing protein</fullName>
    </recommendedName>
</protein>
<dbReference type="GO" id="GO:0003677">
    <property type="term" value="F:DNA binding"/>
    <property type="evidence" value="ECO:0007669"/>
    <property type="project" value="UniProtKB-KW"/>
</dbReference>
<keyword evidence="1" id="KW-0238">DNA-binding</keyword>
<dbReference type="STRING" id="436010.A0A166S2E7"/>
<dbReference type="InterPro" id="IPR036638">
    <property type="entry name" value="HLH_DNA-bd_sf"/>
</dbReference>
<proteinExistence type="predicted"/>
<dbReference type="GO" id="GO:0045944">
    <property type="term" value="P:positive regulation of transcription by RNA polymerase II"/>
    <property type="evidence" value="ECO:0007669"/>
    <property type="project" value="TreeGrafter"/>
</dbReference>
<dbReference type="GO" id="GO:0090575">
    <property type="term" value="C:RNA polymerase II transcription regulator complex"/>
    <property type="evidence" value="ECO:0007669"/>
    <property type="project" value="TreeGrafter"/>
</dbReference>
<dbReference type="SMART" id="SM00353">
    <property type="entry name" value="HLH"/>
    <property type="match status" value="1"/>
</dbReference>
<dbReference type="PROSITE" id="PS50888">
    <property type="entry name" value="BHLH"/>
    <property type="match status" value="1"/>
</dbReference>
<evidence type="ECO:0000256" key="1">
    <source>
        <dbReference type="ARBA" id="ARBA00023125"/>
    </source>
</evidence>
<dbReference type="PANTHER" id="PTHR10328:SF11">
    <property type="entry name" value="MAX-LIKE PROTEIN X"/>
    <property type="match status" value="1"/>
</dbReference>
<feature type="compositionally biased region" description="Basic and acidic residues" evidence="3">
    <location>
        <begin position="294"/>
        <end position="313"/>
    </location>
</feature>
<evidence type="ECO:0000313" key="6">
    <source>
        <dbReference type="Proteomes" id="UP000076532"/>
    </source>
</evidence>
<accession>A0A166S2E7</accession>
<evidence type="ECO:0000313" key="5">
    <source>
        <dbReference type="EMBL" id="KZP28940.1"/>
    </source>
</evidence>
<dbReference type="EMBL" id="KV417501">
    <property type="protein sequence ID" value="KZP28940.1"/>
    <property type="molecule type" value="Genomic_DNA"/>
</dbReference>
<evidence type="ECO:0000259" key="4">
    <source>
        <dbReference type="PROSITE" id="PS50888"/>
    </source>
</evidence>
<gene>
    <name evidence="5" type="ORF">FIBSPDRAFT_237591</name>
</gene>